<dbReference type="GO" id="GO:0003677">
    <property type="term" value="F:DNA binding"/>
    <property type="evidence" value="ECO:0007669"/>
    <property type="project" value="UniProtKB-KW"/>
</dbReference>
<name>A0A2S0KLF4_9FIRM</name>
<dbReference type="GO" id="GO:0016887">
    <property type="term" value="F:ATP hydrolysis activity"/>
    <property type="evidence" value="ECO:0007669"/>
    <property type="project" value="RHEA"/>
</dbReference>
<dbReference type="Pfam" id="PF00580">
    <property type="entry name" value="UvrD-helicase"/>
    <property type="match status" value="1"/>
</dbReference>
<dbReference type="PROSITE" id="PS51198">
    <property type="entry name" value="UVRD_HELICASE_ATP_BIND"/>
    <property type="match status" value="1"/>
</dbReference>
<feature type="domain" description="UvrD-like helicase ATP-binding" evidence="12">
    <location>
        <begin position="40"/>
        <end position="321"/>
    </location>
</feature>
<dbReference type="PANTHER" id="PTHR11070">
    <property type="entry name" value="UVRD / RECB / PCRA DNA HELICASE FAMILY MEMBER"/>
    <property type="match status" value="1"/>
</dbReference>
<keyword evidence="4 11" id="KW-0347">Helicase</keyword>
<dbReference type="CDD" id="cd18807">
    <property type="entry name" value="SF1_C_UvrD"/>
    <property type="match status" value="1"/>
</dbReference>
<dbReference type="Gene3D" id="1.10.486.10">
    <property type="entry name" value="PCRA, domain 4"/>
    <property type="match status" value="1"/>
</dbReference>
<evidence type="ECO:0000256" key="11">
    <source>
        <dbReference type="PROSITE-ProRule" id="PRU00560"/>
    </source>
</evidence>
<keyword evidence="5 11" id="KW-0067">ATP-binding</keyword>
<dbReference type="GO" id="GO:0005524">
    <property type="term" value="F:ATP binding"/>
    <property type="evidence" value="ECO:0007669"/>
    <property type="project" value="UniProtKB-UniRule"/>
</dbReference>
<evidence type="ECO:0000256" key="7">
    <source>
        <dbReference type="ARBA" id="ARBA00023235"/>
    </source>
</evidence>
<comment type="catalytic activity">
    <reaction evidence="10">
        <text>ATP + H2O = ADP + phosphate + H(+)</text>
        <dbReference type="Rhea" id="RHEA:13065"/>
        <dbReference type="ChEBI" id="CHEBI:15377"/>
        <dbReference type="ChEBI" id="CHEBI:15378"/>
        <dbReference type="ChEBI" id="CHEBI:30616"/>
        <dbReference type="ChEBI" id="CHEBI:43474"/>
        <dbReference type="ChEBI" id="CHEBI:456216"/>
        <dbReference type="EC" id="5.6.2.4"/>
    </reaction>
</comment>
<dbReference type="PROSITE" id="PS51217">
    <property type="entry name" value="UVRD_HELICASE_CTER"/>
    <property type="match status" value="1"/>
</dbReference>
<evidence type="ECO:0000256" key="1">
    <source>
        <dbReference type="ARBA" id="ARBA00009922"/>
    </source>
</evidence>
<keyword evidence="2 11" id="KW-0547">Nucleotide-binding</keyword>
<dbReference type="GO" id="GO:0000725">
    <property type="term" value="P:recombinational repair"/>
    <property type="evidence" value="ECO:0007669"/>
    <property type="project" value="TreeGrafter"/>
</dbReference>
<keyword evidence="7" id="KW-0413">Isomerase</keyword>
<evidence type="ECO:0000313" key="15">
    <source>
        <dbReference type="Proteomes" id="UP000237947"/>
    </source>
</evidence>
<evidence type="ECO:0000256" key="2">
    <source>
        <dbReference type="ARBA" id="ARBA00022741"/>
    </source>
</evidence>
<evidence type="ECO:0000256" key="9">
    <source>
        <dbReference type="ARBA" id="ARBA00034808"/>
    </source>
</evidence>
<dbReference type="FunFam" id="1.10.10.160:FF:000001">
    <property type="entry name" value="ATP-dependent DNA helicase"/>
    <property type="match status" value="1"/>
</dbReference>
<keyword evidence="15" id="KW-1185">Reference proteome</keyword>
<evidence type="ECO:0000256" key="6">
    <source>
        <dbReference type="ARBA" id="ARBA00023125"/>
    </source>
</evidence>
<dbReference type="OrthoDB" id="9810135at2"/>
<dbReference type="GO" id="GO:0033202">
    <property type="term" value="C:DNA helicase complex"/>
    <property type="evidence" value="ECO:0007669"/>
    <property type="project" value="TreeGrafter"/>
</dbReference>
<dbReference type="InterPro" id="IPR014016">
    <property type="entry name" value="UvrD-like_ATP-bd"/>
</dbReference>
<evidence type="ECO:0000256" key="8">
    <source>
        <dbReference type="ARBA" id="ARBA00034617"/>
    </source>
</evidence>
<reference evidence="15" key="1">
    <citation type="submission" date="2018-02" db="EMBL/GenBank/DDBJ databases">
        <authorList>
            <person name="Holder M.E."/>
            <person name="Ajami N.J."/>
            <person name="Petrosino J.F."/>
        </authorList>
    </citation>
    <scope>NUCLEOTIDE SEQUENCE [LARGE SCALE GENOMIC DNA]</scope>
    <source>
        <strain evidence="15">CCUG 47711</strain>
    </source>
</reference>
<protein>
    <recommendedName>
        <fullName evidence="9">DNA 3'-5' helicase</fullName>
        <ecNumber evidence="9">5.6.2.4</ecNumber>
    </recommendedName>
</protein>
<evidence type="ECO:0000259" key="12">
    <source>
        <dbReference type="PROSITE" id="PS51198"/>
    </source>
</evidence>
<evidence type="ECO:0000256" key="4">
    <source>
        <dbReference type="ARBA" id="ARBA00022806"/>
    </source>
</evidence>
<dbReference type="GO" id="GO:0043138">
    <property type="term" value="F:3'-5' DNA helicase activity"/>
    <property type="evidence" value="ECO:0007669"/>
    <property type="project" value="UniProtKB-EC"/>
</dbReference>
<dbReference type="InterPro" id="IPR013986">
    <property type="entry name" value="DExx_box_DNA_helicase_dom_sf"/>
</dbReference>
<dbReference type="GO" id="GO:0009314">
    <property type="term" value="P:response to radiation"/>
    <property type="evidence" value="ECO:0007669"/>
    <property type="project" value="UniProtKB-ARBA"/>
</dbReference>
<dbReference type="EMBL" id="CP027226">
    <property type="protein sequence ID" value="AVM41870.1"/>
    <property type="molecule type" value="Genomic_DNA"/>
</dbReference>
<dbReference type="InterPro" id="IPR014017">
    <property type="entry name" value="DNA_helicase_UvrD-like_C"/>
</dbReference>
<dbReference type="GO" id="GO:0005829">
    <property type="term" value="C:cytosol"/>
    <property type="evidence" value="ECO:0007669"/>
    <property type="project" value="TreeGrafter"/>
</dbReference>
<evidence type="ECO:0000259" key="13">
    <source>
        <dbReference type="PROSITE" id="PS51217"/>
    </source>
</evidence>
<dbReference type="EC" id="5.6.2.4" evidence="9"/>
<gene>
    <name evidence="14" type="ORF">C5Q98_00865</name>
</gene>
<feature type="domain" description="UvrD-like helicase C-terminal" evidence="13">
    <location>
        <begin position="322"/>
        <end position="654"/>
    </location>
</feature>
<dbReference type="SUPFAM" id="SSF52540">
    <property type="entry name" value="P-loop containing nucleoside triphosphate hydrolases"/>
    <property type="match status" value="1"/>
</dbReference>
<dbReference type="Pfam" id="PF13361">
    <property type="entry name" value="UvrD_C"/>
    <property type="match status" value="1"/>
</dbReference>
<dbReference type="AlphaFoldDB" id="A0A2S0KLF4"/>
<dbReference type="InterPro" id="IPR000212">
    <property type="entry name" value="DNA_helicase_UvrD/REP"/>
</dbReference>
<organism evidence="14 15">
    <name type="scientific">Fastidiosipila sanguinis</name>
    <dbReference type="NCBI Taxonomy" id="236753"/>
    <lineage>
        <taxon>Bacteria</taxon>
        <taxon>Bacillati</taxon>
        <taxon>Bacillota</taxon>
        <taxon>Clostridia</taxon>
        <taxon>Eubacteriales</taxon>
        <taxon>Oscillospiraceae</taxon>
        <taxon>Fastidiosipila</taxon>
    </lineage>
</organism>
<evidence type="ECO:0000256" key="3">
    <source>
        <dbReference type="ARBA" id="ARBA00022801"/>
    </source>
</evidence>
<dbReference type="Proteomes" id="UP000237947">
    <property type="component" value="Chromosome"/>
</dbReference>
<keyword evidence="3 11" id="KW-0378">Hydrolase</keyword>
<dbReference type="Pfam" id="PF21196">
    <property type="entry name" value="PcrA_UvrD_tudor"/>
    <property type="match status" value="1"/>
</dbReference>
<dbReference type="KEGG" id="fsa:C5Q98_00865"/>
<dbReference type="Gene3D" id="1.10.10.160">
    <property type="match status" value="1"/>
</dbReference>
<accession>A0A2S0KLF4</accession>
<evidence type="ECO:0000256" key="5">
    <source>
        <dbReference type="ARBA" id="ARBA00022840"/>
    </source>
</evidence>
<proteinExistence type="inferred from homology"/>
<feature type="binding site" evidence="11">
    <location>
        <begin position="61"/>
        <end position="68"/>
    </location>
    <ligand>
        <name>ATP</name>
        <dbReference type="ChEBI" id="CHEBI:30616"/>
    </ligand>
</feature>
<dbReference type="PANTHER" id="PTHR11070:SF2">
    <property type="entry name" value="ATP-DEPENDENT DNA HELICASE SRS2"/>
    <property type="match status" value="1"/>
</dbReference>
<dbReference type="CDD" id="cd17932">
    <property type="entry name" value="DEXQc_UvrD"/>
    <property type="match status" value="1"/>
</dbReference>
<dbReference type="RefSeq" id="WP_106011858.1">
    <property type="nucleotide sequence ID" value="NZ_CP027226.1"/>
</dbReference>
<comment type="similarity">
    <text evidence="1">Belongs to the helicase family. UvrD subfamily.</text>
</comment>
<evidence type="ECO:0000256" key="10">
    <source>
        <dbReference type="ARBA" id="ARBA00048988"/>
    </source>
</evidence>
<evidence type="ECO:0000313" key="14">
    <source>
        <dbReference type="EMBL" id="AVM41870.1"/>
    </source>
</evidence>
<sequence length="864" mass="97701">MDLSRDIFSSDDFFGEGFAQTDFNSEDLLNPDFWGQDLLKGLNEEQKEAVLHDKGPLLILAGAGSGKTRVITHRIAYLVEARSVAPRNILAITFTNKAAREMKTRVENLLGDNTSRGMWIGTFHSMMARVLRRFAEHLGFTNNFAIADSTDQKSMITSCIKDLNLDDKTFDSRTVMTTISKAKNKLLSPEAYAKLNNGQFWQEQVARVYSLYQERLKANNLMDFDDLLYYPVKLFKEHKDVLEIYQDRFQYIMVDEYQDTNGAQYKIVRLLSSKHRNLCVVGDDDQSIYSFRGANVQNILDFEKDFKDCKVIKLEQNYRSTANILDSANAVIGNNTGRKSKKLWTSTNAGEKVVRIFAPNERAEAMFIAEEIKRKVAGGDGSYKDIAILYRINALSRNLEFSFNQMGIPFKIYGGLRFFDRKEIKDVMSYLRLLTSPRDDMAFVRAISNPKRGVGDTSLDRIAALANQYGVSMMEIALKIDEFPELSRAANNVKDFIQLIAKMQHRLLNEDWSLAEFIEYVENESGLIEDILAKKDRNREEAYNRIENMKELLSEAVNFQNLSDDGMQWDFTDEELSGLADYDPNSGDPFAGTNNSAEASIVGNETTNPSVLEETLLESLIRFLEQSSLYTDMDSDAEEDDNKVTLMTIHSAKGLEFDTVFVVGMEEGIFPGYRSIAEAASLEEERRLAYVAITRAERKLYLSASNSRLIFGRTESYAPSRFLSELPDEKITDLGYSQAMQEERYNSYRDTSDFNRVNSAIGERNYVRSSYENSSKSSIYGKQEGFVGSKKDSDKQNNIQLEVKKAGNLQANDIKKGMKVKHAKFGVGEVLAVEPVAGDAILSIDFGTKGEKKLLANSANLAKV</sequence>
<keyword evidence="6" id="KW-0238">DNA-binding</keyword>
<dbReference type="Gene3D" id="3.40.50.300">
    <property type="entry name" value="P-loop containing nucleotide triphosphate hydrolases"/>
    <property type="match status" value="3"/>
</dbReference>
<comment type="catalytic activity">
    <reaction evidence="8">
        <text>Couples ATP hydrolysis with the unwinding of duplex DNA by translocating in the 3'-5' direction.</text>
        <dbReference type="EC" id="5.6.2.4"/>
    </reaction>
</comment>
<dbReference type="InterPro" id="IPR027417">
    <property type="entry name" value="P-loop_NTPase"/>
</dbReference>